<keyword evidence="3" id="KW-1185">Reference proteome</keyword>
<feature type="region of interest" description="Disordered" evidence="1">
    <location>
        <begin position="1"/>
        <end position="100"/>
    </location>
</feature>
<evidence type="ECO:0000313" key="3">
    <source>
        <dbReference type="Proteomes" id="UP000030651"/>
    </source>
</evidence>
<dbReference type="EMBL" id="KI912112">
    <property type="protein sequence ID" value="ETS81061.1"/>
    <property type="molecule type" value="Genomic_DNA"/>
</dbReference>
<dbReference type="eggNOG" id="ENOG502SATA">
    <property type="taxonomic scope" value="Eukaryota"/>
</dbReference>
<dbReference type="OrthoDB" id="5426707at2759"/>
<accession>W3X7A9</accession>
<sequence>MHRTHHTTTTTTTRRGMFGRKHVVHHQKRKPTLGDKISGAMLKLKGSLTHRPGEKAAGTRRMRGTDGRGSHRSGRRRTGRYWSGEGNQPPLLKYTATKPA</sequence>
<organism evidence="2 3">
    <name type="scientific">Pestalotiopsis fici (strain W106-1 / CGMCC3.15140)</name>
    <dbReference type="NCBI Taxonomy" id="1229662"/>
    <lineage>
        <taxon>Eukaryota</taxon>
        <taxon>Fungi</taxon>
        <taxon>Dikarya</taxon>
        <taxon>Ascomycota</taxon>
        <taxon>Pezizomycotina</taxon>
        <taxon>Sordariomycetes</taxon>
        <taxon>Xylariomycetidae</taxon>
        <taxon>Amphisphaeriales</taxon>
        <taxon>Sporocadaceae</taxon>
        <taxon>Pestalotiopsis</taxon>
    </lineage>
</organism>
<dbReference type="InParanoid" id="W3X7A9"/>
<feature type="compositionally biased region" description="Basic residues" evidence="1">
    <location>
        <begin position="17"/>
        <end position="31"/>
    </location>
</feature>
<dbReference type="RefSeq" id="XP_007832835.1">
    <property type="nucleotide sequence ID" value="XM_007834644.1"/>
</dbReference>
<proteinExistence type="predicted"/>
<dbReference type="KEGG" id="pfy:PFICI_06063"/>
<dbReference type="HOGENOM" id="CLU_124525_2_0_1"/>
<evidence type="ECO:0000313" key="2">
    <source>
        <dbReference type="EMBL" id="ETS81061.1"/>
    </source>
</evidence>
<dbReference type="AlphaFoldDB" id="W3X7A9"/>
<name>W3X7A9_PESFW</name>
<gene>
    <name evidence="2" type="ORF">PFICI_06063</name>
</gene>
<dbReference type="Proteomes" id="UP000030651">
    <property type="component" value="Unassembled WGS sequence"/>
</dbReference>
<reference evidence="3" key="1">
    <citation type="journal article" date="2015" name="BMC Genomics">
        <title>Genomic and transcriptomic analysis of the endophytic fungus Pestalotiopsis fici reveals its lifestyle and high potential for synthesis of natural products.</title>
        <authorList>
            <person name="Wang X."/>
            <person name="Zhang X."/>
            <person name="Liu L."/>
            <person name="Xiang M."/>
            <person name="Wang W."/>
            <person name="Sun X."/>
            <person name="Che Y."/>
            <person name="Guo L."/>
            <person name="Liu G."/>
            <person name="Guo L."/>
            <person name="Wang C."/>
            <person name="Yin W.B."/>
            <person name="Stadler M."/>
            <person name="Zhang X."/>
            <person name="Liu X."/>
        </authorList>
    </citation>
    <scope>NUCLEOTIDE SEQUENCE [LARGE SCALE GENOMIC DNA]</scope>
    <source>
        <strain evidence="3">W106-1 / CGMCC3.15140</strain>
    </source>
</reference>
<evidence type="ECO:0000256" key="1">
    <source>
        <dbReference type="SAM" id="MobiDB-lite"/>
    </source>
</evidence>
<dbReference type="OMA" id="MPFGRRT"/>
<protein>
    <submittedName>
        <fullName evidence="2">Uncharacterized protein</fullName>
    </submittedName>
</protein>
<feature type="compositionally biased region" description="Basic residues" evidence="1">
    <location>
        <begin position="70"/>
        <end position="79"/>
    </location>
</feature>
<dbReference type="GeneID" id="19271076"/>